<feature type="compositionally biased region" description="Basic and acidic residues" evidence="5">
    <location>
        <begin position="139"/>
        <end position="148"/>
    </location>
</feature>
<evidence type="ECO:0000313" key="8">
    <source>
        <dbReference type="EMBL" id="MEX5719531.1"/>
    </source>
</evidence>
<feature type="transmembrane region" description="Helical" evidence="6">
    <location>
        <begin position="91"/>
        <end position="110"/>
    </location>
</feature>
<keyword evidence="4 6" id="KW-0472">Membrane</keyword>
<evidence type="ECO:0000313" key="9">
    <source>
        <dbReference type="Proteomes" id="UP001560045"/>
    </source>
</evidence>
<keyword evidence="9" id="KW-1185">Reference proteome</keyword>
<name>A0ABV3XG22_9ACTN</name>
<protein>
    <submittedName>
        <fullName evidence="8">GtrA family protein</fullName>
    </submittedName>
</protein>
<feature type="transmembrane region" description="Helical" evidence="6">
    <location>
        <begin position="7"/>
        <end position="26"/>
    </location>
</feature>
<dbReference type="RefSeq" id="WP_369207456.1">
    <property type="nucleotide sequence ID" value="NZ_JBFNXQ010000043.1"/>
</dbReference>
<comment type="subcellular location">
    <subcellularLocation>
        <location evidence="1">Membrane</location>
        <topology evidence="1">Multi-pass membrane protein</topology>
    </subcellularLocation>
</comment>
<dbReference type="EMBL" id="JBFNXQ010000043">
    <property type="protein sequence ID" value="MEX5719531.1"/>
    <property type="molecule type" value="Genomic_DNA"/>
</dbReference>
<gene>
    <name evidence="8" type="ORF">ABQ292_14295</name>
</gene>
<dbReference type="InterPro" id="IPR007267">
    <property type="entry name" value="GtrA_DPMS_TM"/>
</dbReference>
<organism evidence="8 9">
    <name type="scientific">Geodermatophilus maliterrae</name>
    <dbReference type="NCBI Taxonomy" id="3162531"/>
    <lineage>
        <taxon>Bacteria</taxon>
        <taxon>Bacillati</taxon>
        <taxon>Actinomycetota</taxon>
        <taxon>Actinomycetes</taxon>
        <taxon>Geodermatophilales</taxon>
        <taxon>Geodermatophilaceae</taxon>
        <taxon>Geodermatophilus</taxon>
    </lineage>
</organism>
<proteinExistence type="predicted"/>
<evidence type="ECO:0000256" key="2">
    <source>
        <dbReference type="ARBA" id="ARBA00022692"/>
    </source>
</evidence>
<feature type="domain" description="GtrA/DPMS transmembrane" evidence="7">
    <location>
        <begin position="6"/>
        <end position="112"/>
    </location>
</feature>
<evidence type="ECO:0000256" key="1">
    <source>
        <dbReference type="ARBA" id="ARBA00004141"/>
    </source>
</evidence>
<accession>A0ABV3XG22</accession>
<dbReference type="Proteomes" id="UP001560045">
    <property type="component" value="Unassembled WGS sequence"/>
</dbReference>
<feature type="transmembrane region" description="Helical" evidence="6">
    <location>
        <begin position="32"/>
        <end position="55"/>
    </location>
</feature>
<feature type="transmembrane region" description="Helical" evidence="6">
    <location>
        <begin position="64"/>
        <end position="85"/>
    </location>
</feature>
<evidence type="ECO:0000256" key="6">
    <source>
        <dbReference type="SAM" id="Phobius"/>
    </source>
</evidence>
<evidence type="ECO:0000256" key="5">
    <source>
        <dbReference type="SAM" id="MobiDB-lite"/>
    </source>
</evidence>
<evidence type="ECO:0000256" key="3">
    <source>
        <dbReference type="ARBA" id="ARBA00022989"/>
    </source>
</evidence>
<comment type="caution">
    <text evidence="8">The sequence shown here is derived from an EMBL/GenBank/DDBJ whole genome shotgun (WGS) entry which is preliminary data.</text>
</comment>
<sequence>MRQLARFLLVGGSNTAITLALFVLLQQWLAPAVAYTLVFALGLAYTTAMTAQVVFGTRLTARSALLYAGWYLLVYAVGLVVVQALHSSWQPSAVVTAVLTVAVTAPLNFLGGHVLFGSTPGAGTAPHPDPVATPGTIPPHDDLTRSPA</sequence>
<feature type="region of interest" description="Disordered" evidence="5">
    <location>
        <begin position="125"/>
        <end position="148"/>
    </location>
</feature>
<keyword evidence="3 6" id="KW-1133">Transmembrane helix</keyword>
<reference evidence="8 9" key="1">
    <citation type="submission" date="2024-06" db="EMBL/GenBank/DDBJ databases">
        <title>Draft genome sequence of Geodermatophilus badlandi, a novel member of the Geodermatophilaceae isolated from badland sedimentary rocks in the Red desert, Wyoming, USA.</title>
        <authorList>
            <person name="Ben Tekaya S."/>
            <person name="Nouioui I."/>
            <person name="Flores G.M."/>
            <person name="Shaal M.N."/>
            <person name="Bredoire F."/>
            <person name="Basile F."/>
            <person name="Van Diepen L."/>
            <person name="Ward N.L."/>
        </authorList>
    </citation>
    <scope>NUCLEOTIDE SEQUENCE [LARGE SCALE GENOMIC DNA]</scope>
    <source>
        <strain evidence="8 9">WL48A</strain>
    </source>
</reference>
<keyword evidence="2 6" id="KW-0812">Transmembrane</keyword>
<dbReference type="Pfam" id="PF04138">
    <property type="entry name" value="GtrA_DPMS_TM"/>
    <property type="match status" value="1"/>
</dbReference>
<evidence type="ECO:0000259" key="7">
    <source>
        <dbReference type="Pfam" id="PF04138"/>
    </source>
</evidence>
<evidence type="ECO:0000256" key="4">
    <source>
        <dbReference type="ARBA" id="ARBA00023136"/>
    </source>
</evidence>